<dbReference type="InterPro" id="IPR003337">
    <property type="entry name" value="Trehalose_PPase"/>
</dbReference>
<dbReference type="InterPro" id="IPR006379">
    <property type="entry name" value="HAD-SF_hydro_IIB"/>
</dbReference>
<dbReference type="SMR" id="B4JQP2"/>
<evidence type="ECO:0000313" key="6">
    <source>
        <dbReference type="EMBL" id="EDV99222.1"/>
    </source>
</evidence>
<evidence type="ECO:0000256" key="3">
    <source>
        <dbReference type="ARBA" id="ARBA00008770"/>
    </source>
</evidence>
<proteinExistence type="inferred from homology"/>
<dbReference type="CDD" id="cd01627">
    <property type="entry name" value="HAD_TPP"/>
    <property type="match status" value="1"/>
</dbReference>
<dbReference type="InterPro" id="IPR023214">
    <property type="entry name" value="HAD_sf"/>
</dbReference>
<reference evidence="6 7" key="1">
    <citation type="journal article" date="2007" name="Nature">
        <title>Evolution of genes and genomes on the Drosophila phylogeny.</title>
        <authorList>
            <consortium name="Drosophila 12 Genomes Consortium"/>
            <person name="Clark A.G."/>
            <person name="Eisen M.B."/>
            <person name="Smith D.R."/>
            <person name="Bergman C.M."/>
            <person name="Oliver B."/>
            <person name="Markow T.A."/>
            <person name="Kaufman T.C."/>
            <person name="Kellis M."/>
            <person name="Gelbart W."/>
            <person name="Iyer V.N."/>
            <person name="Pollard D.A."/>
            <person name="Sackton T.B."/>
            <person name="Larracuente A.M."/>
            <person name="Singh N.D."/>
            <person name="Abad J.P."/>
            <person name="Abt D.N."/>
            <person name="Adryan B."/>
            <person name="Aguade M."/>
            <person name="Akashi H."/>
            <person name="Anderson W.W."/>
            <person name="Aquadro C.F."/>
            <person name="Ardell D.H."/>
            <person name="Arguello R."/>
            <person name="Artieri C.G."/>
            <person name="Barbash D.A."/>
            <person name="Barker D."/>
            <person name="Barsanti P."/>
            <person name="Batterham P."/>
            <person name="Batzoglou S."/>
            <person name="Begun D."/>
            <person name="Bhutkar A."/>
            <person name="Blanco E."/>
            <person name="Bosak S.A."/>
            <person name="Bradley R.K."/>
            <person name="Brand A.D."/>
            <person name="Brent M.R."/>
            <person name="Brooks A.N."/>
            <person name="Brown R.H."/>
            <person name="Butlin R.K."/>
            <person name="Caggese C."/>
            <person name="Calvi B.R."/>
            <person name="Bernardo de Carvalho A."/>
            <person name="Caspi A."/>
            <person name="Castrezana S."/>
            <person name="Celniker S.E."/>
            <person name="Chang J.L."/>
            <person name="Chapple C."/>
            <person name="Chatterji S."/>
            <person name="Chinwalla A."/>
            <person name="Civetta A."/>
            <person name="Clifton S.W."/>
            <person name="Comeron J.M."/>
            <person name="Costello J.C."/>
            <person name="Coyne J.A."/>
            <person name="Daub J."/>
            <person name="David R.G."/>
            <person name="Delcher A.L."/>
            <person name="Delehaunty K."/>
            <person name="Do C.B."/>
            <person name="Ebling H."/>
            <person name="Edwards K."/>
            <person name="Eickbush T."/>
            <person name="Evans J.D."/>
            <person name="Filipski A."/>
            <person name="Findeiss S."/>
            <person name="Freyhult E."/>
            <person name="Fulton L."/>
            <person name="Fulton R."/>
            <person name="Garcia A.C."/>
            <person name="Gardiner A."/>
            <person name="Garfield D.A."/>
            <person name="Garvin B.E."/>
            <person name="Gibson G."/>
            <person name="Gilbert D."/>
            <person name="Gnerre S."/>
            <person name="Godfrey J."/>
            <person name="Good R."/>
            <person name="Gotea V."/>
            <person name="Gravely B."/>
            <person name="Greenberg A.J."/>
            <person name="Griffiths-Jones S."/>
            <person name="Gross S."/>
            <person name="Guigo R."/>
            <person name="Gustafson E.A."/>
            <person name="Haerty W."/>
            <person name="Hahn M.W."/>
            <person name="Halligan D.L."/>
            <person name="Halpern A.L."/>
            <person name="Halter G.M."/>
            <person name="Han M.V."/>
            <person name="Heger A."/>
            <person name="Hillier L."/>
            <person name="Hinrichs A.S."/>
            <person name="Holmes I."/>
            <person name="Hoskins R.A."/>
            <person name="Hubisz M.J."/>
            <person name="Hultmark D."/>
            <person name="Huntley M.A."/>
            <person name="Jaffe D.B."/>
            <person name="Jagadeeshan S."/>
            <person name="Jeck W.R."/>
            <person name="Johnson J."/>
            <person name="Jones C.D."/>
            <person name="Jordan W.C."/>
            <person name="Karpen G.H."/>
            <person name="Kataoka E."/>
            <person name="Keightley P.D."/>
            <person name="Kheradpour P."/>
            <person name="Kirkness E.F."/>
            <person name="Koerich L.B."/>
            <person name="Kristiansen K."/>
            <person name="Kudrna D."/>
            <person name="Kulathinal R.J."/>
            <person name="Kumar S."/>
            <person name="Kwok R."/>
            <person name="Lander E."/>
            <person name="Langley C.H."/>
            <person name="Lapoint R."/>
            <person name="Lazzaro B.P."/>
            <person name="Lee S.J."/>
            <person name="Levesque L."/>
            <person name="Li R."/>
            <person name="Lin C.F."/>
            <person name="Lin M.F."/>
            <person name="Lindblad-Toh K."/>
            <person name="Llopart A."/>
            <person name="Long M."/>
            <person name="Low L."/>
            <person name="Lozovsky E."/>
            <person name="Lu J."/>
            <person name="Luo M."/>
            <person name="Machado C.A."/>
            <person name="Makalowski W."/>
            <person name="Marzo M."/>
            <person name="Matsuda M."/>
            <person name="Matzkin L."/>
            <person name="McAllister B."/>
            <person name="McBride C.S."/>
            <person name="McKernan B."/>
            <person name="McKernan K."/>
            <person name="Mendez-Lago M."/>
            <person name="Minx P."/>
            <person name="Mollenhauer M.U."/>
            <person name="Montooth K."/>
            <person name="Mount S.M."/>
            <person name="Mu X."/>
            <person name="Myers E."/>
            <person name="Negre B."/>
            <person name="Newfeld S."/>
            <person name="Nielsen R."/>
            <person name="Noor M.A."/>
            <person name="O'Grady P."/>
            <person name="Pachter L."/>
            <person name="Papaceit M."/>
            <person name="Parisi M.J."/>
            <person name="Parisi M."/>
            <person name="Parts L."/>
            <person name="Pedersen J.S."/>
            <person name="Pesole G."/>
            <person name="Phillippy A.M."/>
            <person name="Ponting C.P."/>
            <person name="Pop M."/>
            <person name="Porcelli D."/>
            <person name="Powell J.R."/>
            <person name="Prohaska S."/>
            <person name="Pruitt K."/>
            <person name="Puig M."/>
            <person name="Quesneville H."/>
            <person name="Ram K.R."/>
            <person name="Rand D."/>
            <person name="Rasmussen M.D."/>
            <person name="Reed L.K."/>
            <person name="Reenan R."/>
            <person name="Reily A."/>
            <person name="Remington K.A."/>
            <person name="Rieger T.T."/>
            <person name="Ritchie M.G."/>
            <person name="Robin C."/>
            <person name="Rogers Y.H."/>
            <person name="Rohde C."/>
            <person name="Rozas J."/>
            <person name="Rubenfield M.J."/>
            <person name="Ruiz A."/>
            <person name="Russo S."/>
            <person name="Salzberg S.L."/>
            <person name="Sanchez-Gracia A."/>
            <person name="Saranga D.J."/>
            <person name="Sato H."/>
            <person name="Schaeffer S.W."/>
            <person name="Schatz M.C."/>
            <person name="Schlenke T."/>
            <person name="Schwartz R."/>
            <person name="Segarra C."/>
            <person name="Singh R.S."/>
            <person name="Sirot L."/>
            <person name="Sirota M."/>
            <person name="Sisneros N.B."/>
            <person name="Smith C.D."/>
            <person name="Smith T.F."/>
            <person name="Spieth J."/>
            <person name="Stage D.E."/>
            <person name="Stark A."/>
            <person name="Stephan W."/>
            <person name="Strausberg R.L."/>
            <person name="Strempel S."/>
            <person name="Sturgill D."/>
            <person name="Sutton G."/>
            <person name="Sutton G.G."/>
            <person name="Tao W."/>
            <person name="Teichmann S."/>
            <person name="Tobari Y.N."/>
            <person name="Tomimura Y."/>
            <person name="Tsolas J.M."/>
            <person name="Valente V.L."/>
            <person name="Venter E."/>
            <person name="Venter J.C."/>
            <person name="Vicario S."/>
            <person name="Vieira F.G."/>
            <person name="Vilella A.J."/>
            <person name="Villasante A."/>
            <person name="Walenz B."/>
            <person name="Wang J."/>
            <person name="Wasserman M."/>
            <person name="Watts T."/>
            <person name="Wilson D."/>
            <person name="Wilson R.K."/>
            <person name="Wing R.A."/>
            <person name="Wolfner M.F."/>
            <person name="Wong A."/>
            <person name="Wong G.K."/>
            <person name="Wu C.I."/>
            <person name="Wu G."/>
            <person name="Yamamoto D."/>
            <person name="Yang H.P."/>
            <person name="Yang S.P."/>
            <person name="Yorke J.A."/>
            <person name="Yoshida K."/>
            <person name="Zdobnov E."/>
            <person name="Zhang P."/>
            <person name="Zhang Y."/>
            <person name="Zimin A.V."/>
            <person name="Baldwin J."/>
            <person name="Abdouelleil A."/>
            <person name="Abdulkadir J."/>
            <person name="Abebe A."/>
            <person name="Abera B."/>
            <person name="Abreu J."/>
            <person name="Acer S.C."/>
            <person name="Aftuck L."/>
            <person name="Alexander A."/>
            <person name="An P."/>
            <person name="Anderson E."/>
            <person name="Anderson S."/>
            <person name="Arachi H."/>
            <person name="Azer M."/>
            <person name="Bachantsang P."/>
            <person name="Barry A."/>
            <person name="Bayul T."/>
            <person name="Berlin A."/>
            <person name="Bessette D."/>
            <person name="Bloom T."/>
            <person name="Blye J."/>
            <person name="Boguslavskiy L."/>
            <person name="Bonnet C."/>
            <person name="Boukhgalter B."/>
            <person name="Bourzgui I."/>
            <person name="Brown A."/>
            <person name="Cahill P."/>
            <person name="Channer S."/>
            <person name="Cheshatsang Y."/>
            <person name="Chuda L."/>
            <person name="Citroen M."/>
            <person name="Collymore A."/>
            <person name="Cooke P."/>
            <person name="Costello M."/>
            <person name="D'Aco K."/>
            <person name="Daza R."/>
            <person name="De Haan G."/>
            <person name="DeGray S."/>
            <person name="DeMaso C."/>
            <person name="Dhargay N."/>
            <person name="Dooley K."/>
            <person name="Dooley E."/>
            <person name="Doricent M."/>
            <person name="Dorje P."/>
            <person name="Dorjee K."/>
            <person name="Dupes A."/>
            <person name="Elong R."/>
            <person name="Falk J."/>
            <person name="Farina A."/>
            <person name="Faro S."/>
            <person name="Ferguson D."/>
            <person name="Fisher S."/>
            <person name="Foley C.D."/>
            <person name="Franke A."/>
            <person name="Friedrich D."/>
            <person name="Gadbois L."/>
            <person name="Gearin G."/>
            <person name="Gearin C.R."/>
            <person name="Giannoukos G."/>
            <person name="Goode T."/>
            <person name="Graham J."/>
            <person name="Grandbois E."/>
            <person name="Grewal S."/>
            <person name="Gyaltsen K."/>
            <person name="Hafez N."/>
            <person name="Hagos B."/>
            <person name="Hall J."/>
            <person name="Henson C."/>
            <person name="Hollinger A."/>
            <person name="Honan T."/>
            <person name="Huard M.D."/>
            <person name="Hughes L."/>
            <person name="Hurhula B."/>
            <person name="Husby M.E."/>
            <person name="Kamat A."/>
            <person name="Kanga B."/>
            <person name="Kashin S."/>
            <person name="Khazanovich D."/>
            <person name="Kisner P."/>
            <person name="Lance K."/>
            <person name="Lara M."/>
            <person name="Lee W."/>
            <person name="Lennon N."/>
            <person name="Letendre F."/>
            <person name="LeVine R."/>
            <person name="Lipovsky A."/>
            <person name="Liu X."/>
            <person name="Liu J."/>
            <person name="Liu S."/>
            <person name="Lokyitsang T."/>
            <person name="Lokyitsang Y."/>
            <person name="Lubonja R."/>
            <person name="Lui A."/>
            <person name="MacDonald P."/>
            <person name="Magnisalis V."/>
            <person name="Maru K."/>
            <person name="Matthews C."/>
            <person name="McCusker W."/>
            <person name="McDonough S."/>
            <person name="Mehta T."/>
            <person name="Meldrim J."/>
            <person name="Meneus L."/>
            <person name="Mihai O."/>
            <person name="Mihalev A."/>
            <person name="Mihova T."/>
            <person name="Mittelman R."/>
            <person name="Mlenga V."/>
            <person name="Montmayeur A."/>
            <person name="Mulrain L."/>
            <person name="Navidi A."/>
            <person name="Naylor J."/>
            <person name="Negash T."/>
            <person name="Nguyen T."/>
            <person name="Nguyen N."/>
            <person name="Nicol R."/>
            <person name="Norbu C."/>
            <person name="Norbu N."/>
            <person name="Novod N."/>
            <person name="O'Neill B."/>
            <person name="Osman S."/>
            <person name="Markiewicz E."/>
            <person name="Oyono O.L."/>
            <person name="Patti C."/>
            <person name="Phunkhang P."/>
            <person name="Pierre F."/>
            <person name="Priest M."/>
            <person name="Raghuraman S."/>
            <person name="Rege F."/>
            <person name="Reyes R."/>
            <person name="Rise C."/>
            <person name="Rogov P."/>
            <person name="Ross K."/>
            <person name="Ryan E."/>
            <person name="Settipalli S."/>
            <person name="Shea T."/>
            <person name="Sherpa N."/>
            <person name="Shi L."/>
            <person name="Shih D."/>
            <person name="Sparrow T."/>
            <person name="Spaulding J."/>
            <person name="Stalker J."/>
            <person name="Stange-Thomann N."/>
            <person name="Stavropoulos S."/>
            <person name="Stone C."/>
            <person name="Strader C."/>
            <person name="Tesfaye S."/>
            <person name="Thomson T."/>
            <person name="Thoulutsang Y."/>
            <person name="Thoulutsang D."/>
            <person name="Topham K."/>
            <person name="Topping I."/>
            <person name="Tsamla T."/>
            <person name="Vassiliev H."/>
            <person name="Vo A."/>
            <person name="Wangchuk T."/>
            <person name="Wangdi T."/>
            <person name="Weiand M."/>
            <person name="Wilkinson J."/>
            <person name="Wilson A."/>
            <person name="Yadav S."/>
            <person name="Young G."/>
            <person name="Yu Q."/>
            <person name="Zembek L."/>
            <person name="Zhong D."/>
            <person name="Zimmer A."/>
            <person name="Zwirko Z."/>
            <person name="Jaffe D.B."/>
            <person name="Alvarez P."/>
            <person name="Brockman W."/>
            <person name="Butler J."/>
            <person name="Chin C."/>
            <person name="Gnerre S."/>
            <person name="Grabherr M."/>
            <person name="Kleber M."/>
            <person name="Mauceli E."/>
            <person name="MacCallum I."/>
        </authorList>
    </citation>
    <scope>NUCLEOTIDE SEQUENCE [LARGE SCALE GENOMIC DNA]</scope>
    <source>
        <strain evidence="7">Tucson 15287-2541.00</strain>
    </source>
</reference>
<dbReference type="GO" id="GO:0004805">
    <property type="term" value="F:trehalose-phosphatase activity"/>
    <property type="evidence" value="ECO:0007669"/>
    <property type="project" value="UniProtKB-EC"/>
</dbReference>
<comment type="pathway">
    <text evidence="2 5">Glycan biosynthesis; trehalose biosynthesis.</text>
</comment>
<organism evidence="7">
    <name type="scientific">Drosophila grimshawi</name>
    <name type="common">Hawaiian fruit fly</name>
    <name type="synonym">Idiomyia grimshawi</name>
    <dbReference type="NCBI Taxonomy" id="7222"/>
    <lineage>
        <taxon>Eukaryota</taxon>
        <taxon>Metazoa</taxon>
        <taxon>Ecdysozoa</taxon>
        <taxon>Arthropoda</taxon>
        <taxon>Hexapoda</taxon>
        <taxon>Insecta</taxon>
        <taxon>Pterygota</taxon>
        <taxon>Neoptera</taxon>
        <taxon>Endopterygota</taxon>
        <taxon>Diptera</taxon>
        <taxon>Brachycera</taxon>
        <taxon>Muscomorpha</taxon>
        <taxon>Ephydroidea</taxon>
        <taxon>Drosophilidae</taxon>
        <taxon>Drosophila</taxon>
        <taxon>Hawaiian Drosophila</taxon>
    </lineage>
</organism>
<dbReference type="InterPro" id="IPR044651">
    <property type="entry name" value="OTSB-like"/>
</dbReference>
<evidence type="ECO:0000313" key="7">
    <source>
        <dbReference type="Proteomes" id="UP000001070"/>
    </source>
</evidence>
<comment type="cofactor">
    <cofactor evidence="5">
        <name>a divalent metal cation</name>
        <dbReference type="ChEBI" id="CHEBI:60240"/>
    </cofactor>
</comment>
<dbReference type="SUPFAM" id="SSF56784">
    <property type="entry name" value="HAD-like"/>
    <property type="match status" value="1"/>
</dbReference>
<dbReference type="NCBIfam" id="TIGR00685">
    <property type="entry name" value="T6PP"/>
    <property type="match status" value="1"/>
</dbReference>
<accession>B4JQP2</accession>
<dbReference type="OMA" id="WNKGLAA"/>
<dbReference type="PANTHER" id="PTHR43768:SF3">
    <property type="entry name" value="TREHALOSE 6-PHOSPHATE PHOSPHATASE"/>
    <property type="match status" value="1"/>
</dbReference>
<dbReference type="GO" id="GO:0005992">
    <property type="term" value="P:trehalose biosynthetic process"/>
    <property type="evidence" value="ECO:0007669"/>
    <property type="project" value="UniProtKB-UniPathway"/>
</dbReference>
<dbReference type="EC" id="3.1.3.12" evidence="5"/>
<sequence length="275" mass="31145">MPERQIPPVISRLEEFEQHLPGYLGTHLKLAILLDYDGTLAPIADNPNKTKIPSELEAILHKLAKHPQIFLSVISGRALKDVQAQVNIDGVTYAGNHGLEIEHPDGSRHDYELPADIKKNYMAMVEELKQRLEKNGAWVEDKRVSLTYHYRDTPVALKDEQKKLAIEICQRHGFHANQAHEAIEAKPPVNWNKGEAALHILNKKFGDDWSKEVLVVFAGDDTTDEDAMRVLKGLGRSFRIADDAQVETFADFRLPKQDLMTDLLRWIASAYVSEI</sequence>
<protein>
    <recommendedName>
        <fullName evidence="5">Trehalose 6-phosphate phosphatase</fullName>
        <ecNumber evidence="5">3.1.3.12</ecNumber>
    </recommendedName>
</protein>
<dbReference type="STRING" id="7222.B4JQP2"/>
<dbReference type="FunCoup" id="B4JQP2">
    <property type="interactions" value="41"/>
</dbReference>
<dbReference type="UniPathway" id="UPA00299"/>
<dbReference type="AlphaFoldDB" id="B4JQP2"/>
<dbReference type="NCBIfam" id="TIGR01484">
    <property type="entry name" value="HAD-SF-IIB"/>
    <property type="match status" value="1"/>
</dbReference>
<name>B4JQP2_DROGR</name>
<comment type="function">
    <text evidence="5">Removes the phosphate from trehalose 6-phosphate to produce free trehalose.</text>
</comment>
<dbReference type="Gene3D" id="3.40.50.1000">
    <property type="entry name" value="HAD superfamily/HAD-like"/>
    <property type="match status" value="1"/>
</dbReference>
<gene>
    <name evidence="6" type="primary">Dgri\GH13732</name>
    <name evidence="6" type="ORF">Dgri_GH13732</name>
</gene>
<dbReference type="Pfam" id="PF02358">
    <property type="entry name" value="Trehalose_PPase"/>
    <property type="match status" value="1"/>
</dbReference>
<evidence type="ECO:0000256" key="4">
    <source>
        <dbReference type="ARBA" id="ARBA00022801"/>
    </source>
</evidence>
<dbReference type="HOGENOM" id="CLU_037265_4_1_1"/>
<dbReference type="PhylomeDB" id="B4JQP2"/>
<comment type="similarity">
    <text evidence="3 5">Belongs to the trehalose phosphatase family.</text>
</comment>
<keyword evidence="4 5" id="KW-0378">Hydrolase</keyword>
<evidence type="ECO:0000256" key="2">
    <source>
        <dbReference type="ARBA" id="ARBA00005199"/>
    </source>
</evidence>
<comment type="catalytic activity">
    <reaction evidence="1 5">
        <text>alpha,alpha-trehalose 6-phosphate + H2O = alpha,alpha-trehalose + phosphate</text>
        <dbReference type="Rhea" id="RHEA:23420"/>
        <dbReference type="ChEBI" id="CHEBI:15377"/>
        <dbReference type="ChEBI" id="CHEBI:16551"/>
        <dbReference type="ChEBI" id="CHEBI:43474"/>
        <dbReference type="ChEBI" id="CHEBI:58429"/>
        <dbReference type="EC" id="3.1.3.12"/>
    </reaction>
</comment>
<evidence type="ECO:0000256" key="1">
    <source>
        <dbReference type="ARBA" id="ARBA00000500"/>
    </source>
</evidence>
<evidence type="ECO:0000256" key="5">
    <source>
        <dbReference type="RuleBase" id="RU361117"/>
    </source>
</evidence>
<dbReference type="Gene3D" id="3.30.70.1020">
    <property type="entry name" value="Trehalose-6-phosphate phosphatase related protein, domain 2"/>
    <property type="match status" value="1"/>
</dbReference>
<dbReference type="InterPro" id="IPR036412">
    <property type="entry name" value="HAD-like_sf"/>
</dbReference>
<dbReference type="InParanoid" id="B4JQP2"/>
<dbReference type="KEGG" id="dgr:6567188"/>
<dbReference type="OrthoDB" id="755951at2759"/>
<dbReference type="eggNOG" id="KOG1050">
    <property type="taxonomic scope" value="Eukaryota"/>
</dbReference>
<dbReference type="PANTHER" id="PTHR43768">
    <property type="entry name" value="TREHALOSE 6-PHOSPHATE PHOSPHATASE"/>
    <property type="match status" value="1"/>
</dbReference>
<dbReference type="EMBL" id="CH916372">
    <property type="protein sequence ID" value="EDV99222.1"/>
    <property type="molecule type" value="Genomic_DNA"/>
</dbReference>
<keyword evidence="7" id="KW-1185">Reference proteome</keyword>
<dbReference type="Proteomes" id="UP000001070">
    <property type="component" value="Unassembled WGS sequence"/>
</dbReference>